<dbReference type="PANTHER" id="PTHR15910:SF1">
    <property type="entry name" value="ARCHAEMETZINCIN-2"/>
    <property type="match status" value="1"/>
</dbReference>
<evidence type="ECO:0000256" key="4">
    <source>
        <dbReference type="ARBA" id="ARBA00022833"/>
    </source>
</evidence>
<accession>A0ABD4Z4W4</accession>
<dbReference type="Gene3D" id="3.40.390.10">
    <property type="entry name" value="Collagenase (Catalytic Domain)"/>
    <property type="match status" value="1"/>
</dbReference>
<keyword evidence="4 6" id="KW-0862">Zinc</keyword>
<comment type="similarity">
    <text evidence="6">Belongs to the peptidase M54 family.</text>
</comment>
<comment type="subunit">
    <text evidence="6">Monomer.</text>
</comment>
<dbReference type="Proteomes" id="UP001529235">
    <property type="component" value="Unassembled WGS sequence"/>
</dbReference>
<keyword evidence="1 6" id="KW-0645">Protease</keyword>
<dbReference type="Pfam" id="PF07998">
    <property type="entry name" value="Peptidase_M54"/>
    <property type="match status" value="1"/>
</dbReference>
<keyword evidence="2 6" id="KW-0479">Metal-binding</keyword>
<dbReference type="NCBIfam" id="NF033823">
    <property type="entry name" value="archmetzin"/>
    <property type="match status" value="1"/>
</dbReference>
<keyword evidence="3 6" id="KW-0378">Hydrolase</keyword>
<comment type="cofactor">
    <cofactor evidence="6">
        <name>Zn(2+)</name>
        <dbReference type="ChEBI" id="CHEBI:29105"/>
    </cofactor>
    <text evidence="6">Binds 2 Zn(2+) ions per subunit. One is catalytic, whereas the other seems to have a structural role.</text>
</comment>
<comment type="function">
    <text evidence="6">Probable zinc metalloprotease whose natural substrate is unknown.</text>
</comment>
<evidence type="ECO:0000256" key="2">
    <source>
        <dbReference type="ARBA" id="ARBA00022723"/>
    </source>
</evidence>
<dbReference type="GO" id="GO:0006508">
    <property type="term" value="P:proteolysis"/>
    <property type="evidence" value="ECO:0007669"/>
    <property type="project" value="UniProtKB-UniRule"/>
</dbReference>
<evidence type="ECO:0000256" key="1">
    <source>
        <dbReference type="ARBA" id="ARBA00022670"/>
    </source>
</evidence>
<dbReference type="InterPro" id="IPR012962">
    <property type="entry name" value="Pept_M54_archaemetzincn"/>
</dbReference>
<feature type="binding site" evidence="6">
    <location>
        <position position="159"/>
    </location>
    <ligand>
        <name>Zn(2+)</name>
        <dbReference type="ChEBI" id="CHEBI:29105"/>
        <label>2</label>
    </ligand>
</feature>
<proteinExistence type="inferred from homology"/>
<dbReference type="EMBL" id="JASNVW010000001">
    <property type="protein sequence ID" value="MDK6028190.1"/>
    <property type="molecule type" value="Genomic_DNA"/>
</dbReference>
<feature type="binding site" evidence="6">
    <location>
        <position position="132"/>
    </location>
    <ligand>
        <name>Zn(2+)</name>
        <dbReference type="ChEBI" id="CHEBI:29105"/>
        <label>2</label>
    </ligand>
</feature>
<evidence type="ECO:0000313" key="7">
    <source>
        <dbReference type="EMBL" id="MDK6028190.1"/>
    </source>
</evidence>
<evidence type="ECO:0000256" key="6">
    <source>
        <dbReference type="HAMAP-Rule" id="MF_01842"/>
    </source>
</evidence>
<dbReference type="PIRSF" id="PIRSF005785">
    <property type="entry name" value="Zn-prot_arch"/>
    <property type="match status" value="1"/>
</dbReference>
<dbReference type="SUPFAM" id="SSF55486">
    <property type="entry name" value="Metalloproteases ('zincins'), catalytic domain"/>
    <property type="match status" value="1"/>
</dbReference>
<organism evidence="7 8">
    <name type="scientific">Ignisphaera cupida</name>
    <dbReference type="NCBI Taxonomy" id="3050454"/>
    <lineage>
        <taxon>Archaea</taxon>
        <taxon>Thermoproteota</taxon>
        <taxon>Thermoprotei</taxon>
        <taxon>Desulfurococcales</taxon>
        <taxon>Desulfurococcaceae</taxon>
        <taxon>Ignisphaera</taxon>
    </lineage>
</organism>
<comment type="caution">
    <text evidence="7">The sequence shown here is derived from an EMBL/GenBank/DDBJ whole genome shotgun (WGS) entry which is preliminary data.</text>
</comment>
<feature type="binding site" evidence="6">
    <location>
        <position position="125"/>
    </location>
    <ligand>
        <name>Zn(2+)</name>
        <dbReference type="ChEBI" id="CHEBI:29105"/>
        <label>1</label>
        <note>catalytic</note>
    </ligand>
</feature>
<feature type="binding site" evidence="6">
    <location>
        <position position="131"/>
    </location>
    <ligand>
        <name>Zn(2+)</name>
        <dbReference type="ChEBI" id="CHEBI:29105"/>
        <label>1</label>
        <note>catalytic</note>
    </ligand>
</feature>
<dbReference type="AlphaFoldDB" id="A0ABD4Z4W4"/>
<dbReference type="GO" id="GO:0008237">
    <property type="term" value="F:metallopeptidase activity"/>
    <property type="evidence" value="ECO:0007669"/>
    <property type="project" value="UniProtKB-UniRule"/>
</dbReference>
<dbReference type="EC" id="3.4.-.-" evidence="6"/>
<sequence length="177" mass="20103">MSVEIFFTTSNTDIVKHVENIVASILNLKIIDESIIALPQWLFNSRRNQYKADQVLDYLITLKKHVDSYALGVIDADGYVNGLNFVFGVAYPHSGAVVFLQRLKSVDKQLFLLRIEKEVLHELGHVLGLEHCRQPDCVMNFSNSVYEVDLKKAAFCRKCALKLQESGIMLNPSNIIY</sequence>
<protein>
    <recommendedName>
        <fullName evidence="6">Archaemetzincin</fullName>
        <ecNumber evidence="6">3.4.-.-</ecNumber>
    </recommendedName>
</protein>
<evidence type="ECO:0000256" key="5">
    <source>
        <dbReference type="ARBA" id="ARBA00023049"/>
    </source>
</evidence>
<dbReference type="InterPro" id="IPR012091">
    <property type="entry name" value="Pept_M54_archaemetzncn_arc/bac"/>
</dbReference>
<gene>
    <name evidence="6" type="primary">amzA</name>
    <name evidence="7" type="ORF">QPL79_02270</name>
</gene>
<evidence type="ECO:0000313" key="8">
    <source>
        <dbReference type="Proteomes" id="UP001529235"/>
    </source>
</evidence>
<dbReference type="InterPro" id="IPR024079">
    <property type="entry name" value="MetalloPept_cat_dom_sf"/>
</dbReference>
<keyword evidence="5 6" id="KW-0482">Metalloprotease</keyword>
<feature type="binding site" evidence="6">
    <location>
        <position position="156"/>
    </location>
    <ligand>
        <name>Zn(2+)</name>
        <dbReference type="ChEBI" id="CHEBI:29105"/>
        <label>2</label>
    </ligand>
</feature>
<keyword evidence="8" id="KW-1185">Reference proteome</keyword>
<feature type="binding site" evidence="6">
    <location>
        <position position="137"/>
    </location>
    <ligand>
        <name>Zn(2+)</name>
        <dbReference type="ChEBI" id="CHEBI:29105"/>
        <label>2</label>
    </ligand>
</feature>
<feature type="active site" description="Proton acceptor" evidence="6">
    <location>
        <position position="122"/>
    </location>
</feature>
<dbReference type="RefSeq" id="WP_285273163.1">
    <property type="nucleotide sequence ID" value="NZ_JASNVW010000001.1"/>
</dbReference>
<dbReference type="CDD" id="cd11375">
    <property type="entry name" value="Peptidase_M54"/>
    <property type="match status" value="1"/>
</dbReference>
<dbReference type="PANTHER" id="PTHR15910">
    <property type="entry name" value="ARCHAEMETZINCIN"/>
    <property type="match status" value="1"/>
</dbReference>
<evidence type="ECO:0000256" key="3">
    <source>
        <dbReference type="ARBA" id="ARBA00022801"/>
    </source>
</evidence>
<dbReference type="GO" id="GO:0008270">
    <property type="term" value="F:zinc ion binding"/>
    <property type="evidence" value="ECO:0007669"/>
    <property type="project" value="UniProtKB-UniRule"/>
</dbReference>
<reference evidence="7 8" key="1">
    <citation type="submission" date="2023-05" db="EMBL/GenBank/DDBJ databases">
        <title>A new hyperthermophilic archaea 'Ignisphaera cupida' sp. nov. and description of the family 'Ignisphaeraceae' fam. nov.</title>
        <authorList>
            <person name="Podosokorskaya O.A."/>
            <person name="Elcheninov A.G."/>
            <person name="Klukina A."/>
            <person name="Merkel A.Y."/>
        </authorList>
    </citation>
    <scope>NUCLEOTIDE SEQUENCE [LARGE SCALE GENOMIC DNA]</scope>
    <source>
        <strain evidence="7 8">4213-co</strain>
    </source>
</reference>
<dbReference type="HAMAP" id="MF_01842">
    <property type="entry name" value="Archaemetzincin"/>
    <property type="match status" value="1"/>
</dbReference>
<name>A0ABD4Z4W4_9CREN</name>
<feature type="binding site" evidence="6">
    <location>
        <position position="121"/>
    </location>
    <ligand>
        <name>Zn(2+)</name>
        <dbReference type="ChEBI" id="CHEBI:29105"/>
        <label>1</label>
        <note>catalytic</note>
    </ligand>
</feature>